<sequence>MASKGIGKKKPPEMNQEKSMNLSGRVGLKKAKQQRKPLEEVTKRLPQRTVRKPKAQTGCHRMKSNLNLSFKLEESIESAKLIVFVKGIESNKNTILLKAMLNNNYKKVISLGIEMSLLAIFFLPATLRG</sequence>
<accession>A0ABR1BFD9</accession>
<evidence type="ECO:0000256" key="1">
    <source>
        <dbReference type="SAM" id="MobiDB-lite"/>
    </source>
</evidence>
<evidence type="ECO:0000313" key="4">
    <source>
        <dbReference type="Proteomes" id="UP001359485"/>
    </source>
</evidence>
<proteinExistence type="predicted"/>
<protein>
    <submittedName>
        <fullName evidence="3">Uncharacterized protein</fullName>
    </submittedName>
</protein>
<comment type="caution">
    <text evidence="3">The sequence shown here is derived from an EMBL/GenBank/DDBJ whole genome shotgun (WGS) entry which is preliminary data.</text>
</comment>
<organism evidence="3 4">
    <name type="scientific">Polyplax serrata</name>
    <name type="common">Common mouse louse</name>
    <dbReference type="NCBI Taxonomy" id="468196"/>
    <lineage>
        <taxon>Eukaryota</taxon>
        <taxon>Metazoa</taxon>
        <taxon>Ecdysozoa</taxon>
        <taxon>Arthropoda</taxon>
        <taxon>Hexapoda</taxon>
        <taxon>Insecta</taxon>
        <taxon>Pterygota</taxon>
        <taxon>Neoptera</taxon>
        <taxon>Paraneoptera</taxon>
        <taxon>Psocodea</taxon>
        <taxon>Troctomorpha</taxon>
        <taxon>Phthiraptera</taxon>
        <taxon>Anoplura</taxon>
        <taxon>Polyplacidae</taxon>
        <taxon>Polyplax</taxon>
    </lineage>
</organism>
<feature type="transmembrane region" description="Helical" evidence="2">
    <location>
        <begin position="108"/>
        <end position="127"/>
    </location>
</feature>
<dbReference type="Proteomes" id="UP001359485">
    <property type="component" value="Unassembled WGS sequence"/>
</dbReference>
<evidence type="ECO:0000313" key="3">
    <source>
        <dbReference type="EMBL" id="KAK6642146.1"/>
    </source>
</evidence>
<dbReference type="EMBL" id="JAWJWF010000001">
    <property type="protein sequence ID" value="KAK6642146.1"/>
    <property type="molecule type" value="Genomic_DNA"/>
</dbReference>
<gene>
    <name evidence="3" type="ORF">RUM44_013869</name>
</gene>
<keyword evidence="2" id="KW-0472">Membrane</keyword>
<reference evidence="3 4" key="1">
    <citation type="submission" date="2023-09" db="EMBL/GenBank/DDBJ databases">
        <title>Genomes of two closely related lineages of the louse Polyplax serrata with different host specificities.</title>
        <authorList>
            <person name="Martinu J."/>
            <person name="Tarabai H."/>
            <person name="Stefka J."/>
            <person name="Hypsa V."/>
        </authorList>
    </citation>
    <scope>NUCLEOTIDE SEQUENCE [LARGE SCALE GENOMIC DNA]</scope>
    <source>
        <strain evidence="3">98ZLc_SE</strain>
    </source>
</reference>
<keyword evidence="2" id="KW-0812">Transmembrane</keyword>
<keyword evidence="2" id="KW-1133">Transmembrane helix</keyword>
<keyword evidence="4" id="KW-1185">Reference proteome</keyword>
<name>A0ABR1BFD9_POLSC</name>
<feature type="region of interest" description="Disordered" evidence="1">
    <location>
        <begin position="1"/>
        <end position="40"/>
    </location>
</feature>
<evidence type="ECO:0000256" key="2">
    <source>
        <dbReference type="SAM" id="Phobius"/>
    </source>
</evidence>